<dbReference type="Gene3D" id="3.30.450.20">
    <property type="entry name" value="PAS domain"/>
    <property type="match status" value="1"/>
</dbReference>
<dbReference type="Proteomes" id="UP000472277">
    <property type="component" value="Chromosome 21"/>
</dbReference>
<dbReference type="Gene3D" id="4.10.280.10">
    <property type="entry name" value="Helix-loop-helix DNA-binding domain"/>
    <property type="match status" value="1"/>
</dbReference>
<dbReference type="GO" id="GO:0046983">
    <property type="term" value="F:protein dimerization activity"/>
    <property type="evidence" value="ECO:0007669"/>
    <property type="project" value="InterPro"/>
</dbReference>
<dbReference type="SUPFAM" id="SSF55785">
    <property type="entry name" value="PYP-like sensor domain (PAS domain)"/>
    <property type="match status" value="1"/>
</dbReference>
<dbReference type="PRINTS" id="PR00785">
    <property type="entry name" value="NCTRNSLOCATR"/>
</dbReference>
<dbReference type="GO" id="GO:0006805">
    <property type="term" value="P:xenobiotic metabolic process"/>
    <property type="evidence" value="ECO:0007669"/>
    <property type="project" value="InterPro"/>
</dbReference>
<dbReference type="PANTHER" id="PTHR10649:SF3">
    <property type="entry name" value="ARYL HYDROCARBON RECEPTOR REPRESSOR"/>
    <property type="match status" value="1"/>
</dbReference>
<dbReference type="FunFam" id="3.30.450.20:FF:000035">
    <property type="entry name" value="Aryl hydrocarbon receptor"/>
    <property type="match status" value="1"/>
</dbReference>
<dbReference type="InterPro" id="IPR013767">
    <property type="entry name" value="PAS_fold"/>
</dbReference>
<keyword evidence="3" id="KW-0805">Transcription regulation</keyword>
<evidence type="ECO:0000259" key="8">
    <source>
        <dbReference type="PROSITE" id="PS50112"/>
    </source>
</evidence>
<evidence type="ECO:0000256" key="4">
    <source>
        <dbReference type="ARBA" id="ARBA00023125"/>
    </source>
</evidence>
<dbReference type="InterPro" id="IPR036638">
    <property type="entry name" value="HLH_DNA-bd_sf"/>
</dbReference>
<dbReference type="SMART" id="SM00353">
    <property type="entry name" value="HLH"/>
    <property type="match status" value="1"/>
</dbReference>
<reference evidence="10" key="2">
    <citation type="submission" date="2025-09" db="UniProtKB">
        <authorList>
            <consortium name="Ensembl"/>
        </authorList>
    </citation>
    <scope>IDENTIFICATION</scope>
</reference>
<dbReference type="Pfam" id="PF00989">
    <property type="entry name" value="PAS"/>
    <property type="match status" value="1"/>
</dbReference>
<comment type="subcellular location">
    <subcellularLocation>
        <location evidence="1">Nucleus</location>
    </subcellularLocation>
</comment>
<dbReference type="CDD" id="cd19696">
    <property type="entry name" value="bHLH-PAS_AhR_like"/>
    <property type="match status" value="1"/>
</dbReference>
<dbReference type="PANTHER" id="PTHR10649">
    <property type="entry name" value="ARYL HYDROCARBON RECEPTOR"/>
    <property type="match status" value="1"/>
</dbReference>
<keyword evidence="4" id="KW-0238">DNA-binding</keyword>
<reference evidence="10" key="1">
    <citation type="submission" date="2025-08" db="UniProtKB">
        <authorList>
            <consortium name="Ensembl"/>
        </authorList>
    </citation>
    <scope>IDENTIFICATION</scope>
</reference>
<keyword evidence="11" id="KW-1185">Reference proteome</keyword>
<dbReference type="CDD" id="cd00130">
    <property type="entry name" value="PAS"/>
    <property type="match status" value="1"/>
</dbReference>
<proteinExistence type="predicted"/>
<dbReference type="InterPro" id="IPR011598">
    <property type="entry name" value="bHLH_dom"/>
</dbReference>
<evidence type="ECO:0000256" key="1">
    <source>
        <dbReference type="ARBA" id="ARBA00004123"/>
    </source>
</evidence>
<dbReference type="GO" id="GO:0004879">
    <property type="term" value="F:nuclear receptor activity"/>
    <property type="evidence" value="ECO:0007669"/>
    <property type="project" value="TreeGrafter"/>
</dbReference>
<dbReference type="InterPro" id="IPR000014">
    <property type="entry name" value="PAS"/>
</dbReference>
<dbReference type="GO" id="GO:0000976">
    <property type="term" value="F:transcription cis-regulatory region binding"/>
    <property type="evidence" value="ECO:0007669"/>
    <property type="project" value="TreeGrafter"/>
</dbReference>
<protein>
    <submittedName>
        <fullName evidence="10">Aryl-hydrocarbon receptor repressor b</fullName>
    </submittedName>
</protein>
<evidence type="ECO:0000256" key="2">
    <source>
        <dbReference type="ARBA" id="ARBA00022737"/>
    </source>
</evidence>
<organism evidence="10 11">
    <name type="scientific">Salmo trutta</name>
    <name type="common">Brown trout</name>
    <dbReference type="NCBI Taxonomy" id="8032"/>
    <lineage>
        <taxon>Eukaryota</taxon>
        <taxon>Metazoa</taxon>
        <taxon>Chordata</taxon>
        <taxon>Craniata</taxon>
        <taxon>Vertebrata</taxon>
        <taxon>Euteleostomi</taxon>
        <taxon>Actinopterygii</taxon>
        <taxon>Neopterygii</taxon>
        <taxon>Teleostei</taxon>
        <taxon>Protacanthopterygii</taxon>
        <taxon>Salmoniformes</taxon>
        <taxon>Salmonidae</taxon>
        <taxon>Salmoninae</taxon>
        <taxon>Salmo</taxon>
    </lineage>
</organism>
<accession>A0A674CNE9</accession>
<keyword evidence="2" id="KW-0677">Repeat</keyword>
<sequence>MIPPGDCLYAGRKRRKPIQKRIKPKTASQKTNPSKRHRDRLNTELDRLASLLPLTPDIISKLDKLSVLRLSVSYLRLDNCSVLAQIAPACECALTTQCASPHNTVPAPSLSLTGFALVVSTDGLIFYTSTSIVDYLGFHQTDVMHQNVFDYIHVEERQEFRRQLHWAMNPGTQGASLDQHSATGTGDDFVMSSLFHAQEPDGVPLERTSFLTRCFISRVRCLLDSTSGFLSMQFQGSLKFLQGQKKKTDSGELLPPQLALFCVAVPLMKPSITELKMKSMTIRNKNKGPVIPTPDNDPCHYTPWTPLSKDGIRYRNNGYYTQEEPINFCLSSMGGGPKAQSVNHPWNIRTGSTIRKDPSSSYIPGRQSHPEVESFCEDGMKADNNYIGGYLDCYNGMVLPETAIKTEQDSDSENGCNIYSMPHNGAWVGNEKRYSMGYSEEPQVKSEADYYDQYTTCQRNKSSMSPTLNGYHKYLYPVGSRAQKDHRIPHSDPLCSSQGANCMDSNVYGNGTVEHKGYMQQDNKLNYKFRNHLVHSIKREPMDSPPWSDNGHDITTLLLYCIDA</sequence>
<feature type="region of interest" description="Disordered" evidence="7">
    <location>
        <begin position="351"/>
        <end position="370"/>
    </location>
</feature>
<dbReference type="Pfam" id="PF00010">
    <property type="entry name" value="HLH"/>
    <property type="match status" value="1"/>
</dbReference>
<evidence type="ECO:0000256" key="5">
    <source>
        <dbReference type="ARBA" id="ARBA00023163"/>
    </source>
</evidence>
<name>A0A674CNE9_SALTR</name>
<evidence type="ECO:0000256" key="3">
    <source>
        <dbReference type="ARBA" id="ARBA00023015"/>
    </source>
</evidence>
<evidence type="ECO:0000256" key="6">
    <source>
        <dbReference type="ARBA" id="ARBA00023242"/>
    </source>
</evidence>
<gene>
    <name evidence="10" type="primary">LOC115157069</name>
</gene>
<feature type="region of interest" description="Disordered" evidence="7">
    <location>
        <begin position="18"/>
        <end position="39"/>
    </location>
</feature>
<evidence type="ECO:0000256" key="7">
    <source>
        <dbReference type="SAM" id="MobiDB-lite"/>
    </source>
</evidence>
<dbReference type="FunFam" id="4.10.280.10:FF:000041">
    <property type="entry name" value="aryl hydrocarbon receptor repressor"/>
    <property type="match status" value="1"/>
</dbReference>
<dbReference type="InterPro" id="IPR039091">
    <property type="entry name" value="AHR/AHRR"/>
</dbReference>
<dbReference type="Ensembl" id="ENSSTUT00000090629.1">
    <property type="protein sequence ID" value="ENSSTUP00000085202.1"/>
    <property type="gene ID" value="ENSSTUG00000037347.1"/>
</dbReference>
<dbReference type="GO" id="GO:0005634">
    <property type="term" value="C:nucleus"/>
    <property type="evidence" value="ECO:0007669"/>
    <property type="project" value="UniProtKB-SubCell"/>
</dbReference>
<evidence type="ECO:0000313" key="11">
    <source>
        <dbReference type="Proteomes" id="UP000472277"/>
    </source>
</evidence>
<dbReference type="AlphaFoldDB" id="A0A674CNE9"/>
<dbReference type="GO" id="GO:0005737">
    <property type="term" value="C:cytoplasm"/>
    <property type="evidence" value="ECO:0007669"/>
    <property type="project" value="InterPro"/>
</dbReference>
<evidence type="ECO:0000259" key="9">
    <source>
        <dbReference type="PROSITE" id="PS50888"/>
    </source>
</evidence>
<dbReference type="GO" id="GO:0034751">
    <property type="term" value="C:aryl hydrocarbon receptor complex"/>
    <property type="evidence" value="ECO:0007669"/>
    <property type="project" value="TreeGrafter"/>
</dbReference>
<dbReference type="GeneTree" id="ENSGT00940000154486"/>
<keyword evidence="6" id="KW-0539">Nucleus</keyword>
<dbReference type="PROSITE" id="PS50112">
    <property type="entry name" value="PAS"/>
    <property type="match status" value="1"/>
</dbReference>
<keyword evidence="5" id="KW-0804">Transcription</keyword>
<dbReference type="InterPro" id="IPR035965">
    <property type="entry name" value="PAS-like_dom_sf"/>
</dbReference>
<dbReference type="InterPro" id="IPR001067">
    <property type="entry name" value="Nuc_translocat"/>
</dbReference>
<dbReference type="GO" id="GO:0005667">
    <property type="term" value="C:transcription regulator complex"/>
    <property type="evidence" value="ECO:0007669"/>
    <property type="project" value="InterPro"/>
</dbReference>
<evidence type="ECO:0000313" key="10">
    <source>
        <dbReference type="Ensembl" id="ENSSTUP00000085202.1"/>
    </source>
</evidence>
<dbReference type="PROSITE" id="PS50888">
    <property type="entry name" value="BHLH"/>
    <property type="match status" value="1"/>
</dbReference>
<dbReference type="SMART" id="SM00091">
    <property type="entry name" value="PAS"/>
    <property type="match status" value="1"/>
</dbReference>
<feature type="domain" description="PAS" evidence="8">
    <location>
        <begin position="111"/>
        <end position="171"/>
    </location>
</feature>
<feature type="domain" description="BHLH" evidence="9">
    <location>
        <begin position="25"/>
        <end position="78"/>
    </location>
</feature>
<dbReference type="SUPFAM" id="SSF47459">
    <property type="entry name" value="HLH, helix-loop-helix DNA-binding domain"/>
    <property type="match status" value="1"/>
</dbReference>